<keyword evidence="1" id="KW-0812">Transmembrane</keyword>
<keyword evidence="1" id="KW-1133">Transmembrane helix</keyword>
<evidence type="ECO:0000313" key="3">
    <source>
        <dbReference type="Proteomes" id="UP000012160"/>
    </source>
</evidence>
<keyword evidence="1" id="KW-0472">Membrane</keyword>
<feature type="transmembrane region" description="Helical" evidence="1">
    <location>
        <begin position="151"/>
        <end position="171"/>
    </location>
</feature>
<accession>M6V2F1</accession>
<dbReference type="Proteomes" id="UP000012160">
    <property type="component" value="Unassembled WGS sequence"/>
</dbReference>
<feature type="transmembrane region" description="Helical" evidence="1">
    <location>
        <begin position="75"/>
        <end position="93"/>
    </location>
</feature>
<feature type="transmembrane region" description="Helical" evidence="1">
    <location>
        <begin position="183"/>
        <end position="207"/>
    </location>
</feature>
<evidence type="ECO:0000256" key="1">
    <source>
        <dbReference type="SAM" id="Phobius"/>
    </source>
</evidence>
<sequence length="322" mass="36981">MQKNVICDAMLPGGSTLETISALLFASICNFCLGFYVLFFIRQRERFFDFGTLCVLFGLWDALFAIPFIEGTKTVFWTRTLTLPMIIAPLLLVRFIHSYVFDKAFPIIGNLLILIAYVIPIYAFSYSDLYITGAWIQDAKLHFSAGMLYDYFVIGGVLSIVSSIIVLILGFKKRRGLNRVRFVYIATGILLWLISIGTFTLILRYFGLPEYNFVAPISCTFATAIWSIGIIKINLFEISDSEILENKNSLIAHANIIILKRVDPISYKKALYRYRKNFIQRIIQNFTHLQINSNLSIDEIYSYLAKHERSFIPLKSYLPKRS</sequence>
<evidence type="ECO:0000313" key="2">
    <source>
        <dbReference type="EMBL" id="EMO47414.1"/>
    </source>
</evidence>
<feature type="transmembrane region" description="Helical" evidence="1">
    <location>
        <begin position="213"/>
        <end position="231"/>
    </location>
</feature>
<proteinExistence type="predicted"/>
<gene>
    <name evidence="2" type="ORF">LEP1GSC187_0587</name>
</gene>
<reference evidence="2 3" key="1">
    <citation type="submission" date="2013-01" db="EMBL/GenBank/DDBJ databases">
        <authorList>
            <person name="Harkins D.M."/>
            <person name="Durkin A.S."/>
            <person name="Brinkac L.M."/>
            <person name="Haft D.H."/>
            <person name="Selengut J.D."/>
            <person name="Sanka R."/>
            <person name="DePew J."/>
            <person name="Purushe J."/>
            <person name="Matthias M.A."/>
            <person name="Vinetz J.M."/>
            <person name="Sutton G.G."/>
            <person name="Nierman W.C."/>
            <person name="Fouts D.E."/>
        </authorList>
    </citation>
    <scope>NUCLEOTIDE SEQUENCE [LARGE SCALE GENOMIC DNA]</scope>
    <source>
        <strain evidence="2 3">ZUN179</strain>
    </source>
</reference>
<comment type="caution">
    <text evidence="2">The sequence shown here is derived from an EMBL/GenBank/DDBJ whole genome shotgun (WGS) entry which is preliminary data.</text>
</comment>
<dbReference type="AlphaFoldDB" id="M6V2F1"/>
<feature type="transmembrane region" description="Helical" evidence="1">
    <location>
        <begin position="105"/>
        <end position="125"/>
    </location>
</feature>
<dbReference type="EMBL" id="AHOQ02000004">
    <property type="protein sequence ID" value="EMO47414.1"/>
    <property type="molecule type" value="Genomic_DNA"/>
</dbReference>
<name>M6V2F1_9LEPT</name>
<feature type="transmembrane region" description="Helical" evidence="1">
    <location>
        <begin position="20"/>
        <end position="41"/>
    </location>
</feature>
<feature type="transmembrane region" description="Helical" evidence="1">
    <location>
        <begin position="48"/>
        <end position="69"/>
    </location>
</feature>
<organism evidence="2 3">
    <name type="scientific">Leptospira santarosai str. ZUN179</name>
    <dbReference type="NCBI Taxonomy" id="1049985"/>
    <lineage>
        <taxon>Bacteria</taxon>
        <taxon>Pseudomonadati</taxon>
        <taxon>Spirochaetota</taxon>
        <taxon>Spirochaetia</taxon>
        <taxon>Leptospirales</taxon>
        <taxon>Leptospiraceae</taxon>
        <taxon>Leptospira</taxon>
    </lineage>
</organism>
<protein>
    <submittedName>
        <fullName evidence="2">Putative membrane protein</fullName>
    </submittedName>
</protein>